<dbReference type="Gene3D" id="3.40.190.10">
    <property type="entry name" value="Periplasmic binding protein-like II"/>
    <property type="match status" value="1"/>
</dbReference>
<feature type="chain" id="PRO_5045716798" evidence="1">
    <location>
        <begin position="21"/>
        <end position="485"/>
    </location>
</feature>
<feature type="domain" description="DUF3502" evidence="2">
    <location>
        <begin position="414"/>
        <end position="482"/>
    </location>
</feature>
<evidence type="ECO:0000313" key="3">
    <source>
        <dbReference type="EMBL" id="MBM7585604.1"/>
    </source>
</evidence>
<dbReference type="SUPFAM" id="SSF53850">
    <property type="entry name" value="Periplasmic binding protein-like II"/>
    <property type="match status" value="1"/>
</dbReference>
<dbReference type="PROSITE" id="PS51257">
    <property type="entry name" value="PROKAR_LIPOPROTEIN"/>
    <property type="match status" value="1"/>
</dbReference>
<dbReference type="InterPro" id="IPR050490">
    <property type="entry name" value="Bact_solute-bd_prot1"/>
</dbReference>
<proteinExistence type="predicted"/>
<feature type="signal peptide" evidence="1">
    <location>
        <begin position="1"/>
        <end position="20"/>
    </location>
</feature>
<keyword evidence="4" id="KW-1185">Reference proteome</keyword>
<reference evidence="3 4" key="1">
    <citation type="submission" date="2021-01" db="EMBL/GenBank/DDBJ databases">
        <title>Genomic Encyclopedia of Type Strains, Phase IV (KMG-IV): sequencing the most valuable type-strain genomes for metagenomic binning, comparative biology and taxonomic classification.</title>
        <authorList>
            <person name="Goeker M."/>
        </authorList>
    </citation>
    <scope>NUCLEOTIDE SEQUENCE [LARGE SCALE GENOMIC DNA]</scope>
    <source>
        <strain evidence="3 4">DSM 24834</strain>
    </source>
</reference>
<accession>A0ABS2NCX8</accession>
<sequence>MGKKLIMLFVLMLSLSTVLIGCSSDSANSNGEEGSKPYEIKWYMIGTPQKDLDKVMKEVNKYTKEKINATVDLTMIDWGDYDKKMQVIVASGEPFDISFTSSWANNYVLNARKGAFVELDKLMDKHGKDMKKAIDPAFLEGAKVGGHLYAVPTNKEVGQQSVFVFNKRIADKYNMDLSKVNSLEDLEPFLKIVKENEPDFNPIATFFPPYMPFDYIIDDKNPFAIPLNTKDHKIINPYETEEMMETLKVMHDYYKKGYIRADAATSTDPYPLEVENWFVRKEHYQPYAELIWSRSAGYDVVVRPLHDPITFNGSVTGSMQAISVTSENPEKSLEFLNLLNTDSKLRTLLDKGIEGIHYEEVEDGKIKDLPARVKNFNMPSFAIGNQFILPLYENDPADKWDAFKAFNEKSKPAPTLGFHFDPEPVRTELAAISNVTSEFAKPLLTGSVDPEEYLPKANKKFKEAGLEKVLKEMQKQYDEWRKEQE</sequence>
<protein>
    <submittedName>
        <fullName evidence="3">Aldouronate transport system substrate-binding protein</fullName>
    </submittedName>
</protein>
<evidence type="ECO:0000256" key="1">
    <source>
        <dbReference type="SAM" id="SignalP"/>
    </source>
</evidence>
<evidence type="ECO:0000259" key="2">
    <source>
        <dbReference type="Pfam" id="PF12010"/>
    </source>
</evidence>
<dbReference type="Pfam" id="PF01547">
    <property type="entry name" value="SBP_bac_1"/>
    <property type="match status" value="1"/>
</dbReference>
<organism evidence="3 4">
    <name type="scientific">Rossellomorea pakistanensis</name>
    <dbReference type="NCBI Taxonomy" id="992288"/>
    <lineage>
        <taxon>Bacteria</taxon>
        <taxon>Bacillati</taxon>
        <taxon>Bacillota</taxon>
        <taxon>Bacilli</taxon>
        <taxon>Bacillales</taxon>
        <taxon>Bacillaceae</taxon>
        <taxon>Rossellomorea</taxon>
    </lineage>
</organism>
<gene>
    <name evidence="3" type="ORF">JOC86_002146</name>
</gene>
<name>A0ABS2NCX8_9BACI</name>
<dbReference type="PANTHER" id="PTHR43649:SF17">
    <property type="entry name" value="ABC TRANSPORTER SOLUTE BINDING PROTEIN-SUGAR TRANSPORT"/>
    <property type="match status" value="1"/>
</dbReference>
<evidence type="ECO:0000313" key="4">
    <source>
        <dbReference type="Proteomes" id="UP001646157"/>
    </source>
</evidence>
<dbReference type="PANTHER" id="PTHR43649">
    <property type="entry name" value="ARABINOSE-BINDING PROTEIN-RELATED"/>
    <property type="match status" value="1"/>
</dbReference>
<dbReference type="InterPro" id="IPR006059">
    <property type="entry name" value="SBP"/>
</dbReference>
<comment type="caution">
    <text evidence="3">The sequence shown here is derived from an EMBL/GenBank/DDBJ whole genome shotgun (WGS) entry which is preliminary data.</text>
</comment>
<keyword evidence="1" id="KW-0732">Signal</keyword>
<dbReference type="InterPro" id="IPR022627">
    <property type="entry name" value="DUF3502"/>
</dbReference>
<dbReference type="Pfam" id="PF12010">
    <property type="entry name" value="DUF3502"/>
    <property type="match status" value="1"/>
</dbReference>
<dbReference type="Proteomes" id="UP001646157">
    <property type="component" value="Unassembled WGS sequence"/>
</dbReference>
<dbReference type="EMBL" id="JAFBDZ010000002">
    <property type="protein sequence ID" value="MBM7585604.1"/>
    <property type="molecule type" value="Genomic_DNA"/>
</dbReference>